<sequence length="105" mass="12267">MKRFSRNNSVQIFQVDFPNDDCFCINLPSSVQLILKLLSQYPQLKNIFPFLDNANLFSSMIFSLINEHPIRFCVFVIRSISKMKGRDELFADIASFLISCEGFWF</sequence>
<name>A0A9Q0RG20_ANAIG</name>
<comment type="caution">
    <text evidence="1">The sequence shown here is derived from an EMBL/GenBank/DDBJ whole genome shotgun (WGS) entry which is preliminary data.</text>
</comment>
<proteinExistence type="predicted"/>
<reference evidence="1" key="1">
    <citation type="submission" date="2022-10" db="EMBL/GenBank/DDBJ databases">
        <title>Novel sulphate-reducing endosymbionts in the free-living metamonad Anaeramoeba.</title>
        <authorList>
            <person name="Jerlstrom-Hultqvist J."/>
            <person name="Cepicka I."/>
            <person name="Gallot-Lavallee L."/>
            <person name="Salas-Leiva D."/>
            <person name="Curtis B.A."/>
            <person name="Zahonova K."/>
            <person name="Pipaliya S."/>
            <person name="Dacks J."/>
            <person name="Roger A.J."/>
        </authorList>
    </citation>
    <scope>NUCLEOTIDE SEQUENCE</scope>
    <source>
        <strain evidence="1">BMAN</strain>
    </source>
</reference>
<keyword evidence="2" id="KW-1185">Reference proteome</keyword>
<dbReference type="Proteomes" id="UP001149090">
    <property type="component" value="Unassembled WGS sequence"/>
</dbReference>
<gene>
    <name evidence="1" type="ORF">M0811_00614</name>
</gene>
<evidence type="ECO:0000313" key="2">
    <source>
        <dbReference type="Proteomes" id="UP001149090"/>
    </source>
</evidence>
<dbReference type="AlphaFoldDB" id="A0A9Q0RG20"/>
<evidence type="ECO:0000313" key="1">
    <source>
        <dbReference type="EMBL" id="KAJ5077294.1"/>
    </source>
</evidence>
<dbReference type="EMBL" id="JAPDFW010000059">
    <property type="protein sequence ID" value="KAJ5077294.1"/>
    <property type="molecule type" value="Genomic_DNA"/>
</dbReference>
<organism evidence="1 2">
    <name type="scientific">Anaeramoeba ignava</name>
    <name type="common">Anaerobic marine amoeba</name>
    <dbReference type="NCBI Taxonomy" id="1746090"/>
    <lineage>
        <taxon>Eukaryota</taxon>
        <taxon>Metamonada</taxon>
        <taxon>Anaeramoebidae</taxon>
        <taxon>Anaeramoeba</taxon>
    </lineage>
</organism>
<protein>
    <submittedName>
        <fullName evidence="1">Uncharacterized protein</fullName>
    </submittedName>
</protein>
<accession>A0A9Q0RG20</accession>